<organism evidence="1 3">
    <name type="scientific">Medicago truncatula</name>
    <name type="common">Barrel medic</name>
    <name type="synonym">Medicago tribuloides</name>
    <dbReference type="NCBI Taxonomy" id="3880"/>
    <lineage>
        <taxon>Eukaryota</taxon>
        <taxon>Viridiplantae</taxon>
        <taxon>Streptophyta</taxon>
        <taxon>Embryophyta</taxon>
        <taxon>Tracheophyta</taxon>
        <taxon>Spermatophyta</taxon>
        <taxon>Magnoliopsida</taxon>
        <taxon>eudicotyledons</taxon>
        <taxon>Gunneridae</taxon>
        <taxon>Pentapetalae</taxon>
        <taxon>rosids</taxon>
        <taxon>fabids</taxon>
        <taxon>Fabales</taxon>
        <taxon>Fabaceae</taxon>
        <taxon>Papilionoideae</taxon>
        <taxon>50 kb inversion clade</taxon>
        <taxon>NPAAA clade</taxon>
        <taxon>Hologalegina</taxon>
        <taxon>IRL clade</taxon>
        <taxon>Trifolieae</taxon>
        <taxon>Medicago</taxon>
    </lineage>
</organism>
<dbReference type="EMBL" id="CM001217">
    <property type="protein sequence ID" value="AES62990.1"/>
    <property type="molecule type" value="Genomic_DNA"/>
</dbReference>
<evidence type="ECO:0000313" key="1">
    <source>
        <dbReference type="EMBL" id="AES62990.1"/>
    </source>
</evidence>
<sequence>MKGTKIAIFLIGGQNCNIMKHRGRKVQFSLNIIMPLLLLKFNIERKFNNIGITKLGRGSTSNLKLALF</sequence>
<reference evidence="1 3" key="2">
    <citation type="journal article" date="2014" name="BMC Genomics">
        <title>An improved genome release (version Mt4.0) for the model legume Medicago truncatula.</title>
        <authorList>
            <person name="Tang H."/>
            <person name="Krishnakumar V."/>
            <person name="Bidwell S."/>
            <person name="Rosen B."/>
            <person name="Chan A."/>
            <person name="Zhou S."/>
            <person name="Gentzbittel L."/>
            <person name="Childs K.L."/>
            <person name="Yandell M."/>
            <person name="Gundlach H."/>
            <person name="Mayer K.F."/>
            <person name="Schwartz D.C."/>
            <person name="Town C.D."/>
        </authorList>
    </citation>
    <scope>GENOME REANNOTATION</scope>
    <source>
        <strain evidence="2 3">cv. Jemalong A17</strain>
    </source>
</reference>
<dbReference type="PaxDb" id="3880-AES62990"/>
<protein>
    <submittedName>
        <fullName evidence="1 2">Uncharacterized protein</fullName>
    </submittedName>
</protein>
<evidence type="ECO:0000313" key="2">
    <source>
        <dbReference type="EnsemblPlants" id="AES62990"/>
    </source>
</evidence>
<evidence type="ECO:0000313" key="3">
    <source>
        <dbReference type="Proteomes" id="UP000002051"/>
    </source>
</evidence>
<dbReference type="Proteomes" id="UP000002051">
    <property type="component" value="Unassembled WGS sequence"/>
</dbReference>
<gene>
    <name evidence="1" type="ordered locus">MTR_1g114550</name>
</gene>
<accession>G7IEA5</accession>
<name>G7IEA5_MEDTR</name>
<keyword evidence="3" id="KW-1185">Reference proteome</keyword>
<reference evidence="2" key="3">
    <citation type="submission" date="2015-04" db="UniProtKB">
        <authorList>
            <consortium name="EnsemblPlants"/>
        </authorList>
    </citation>
    <scope>IDENTIFICATION</scope>
    <source>
        <strain evidence="2">cv. Jemalong A17</strain>
    </source>
</reference>
<dbReference type="HOGENOM" id="CLU_2797726_0_0_1"/>
<reference evidence="1 3" key="1">
    <citation type="journal article" date="2011" name="Nature">
        <title>The Medicago genome provides insight into the evolution of rhizobial symbioses.</title>
        <authorList>
            <person name="Young N.D."/>
            <person name="Debelle F."/>
            <person name="Oldroyd G.E."/>
            <person name="Geurts R."/>
            <person name="Cannon S.B."/>
            <person name="Udvardi M.K."/>
            <person name="Benedito V.A."/>
            <person name="Mayer K.F."/>
            <person name="Gouzy J."/>
            <person name="Schoof H."/>
            <person name="Van de Peer Y."/>
            <person name="Proost S."/>
            <person name="Cook D.R."/>
            <person name="Meyers B.C."/>
            <person name="Spannagl M."/>
            <person name="Cheung F."/>
            <person name="De Mita S."/>
            <person name="Krishnakumar V."/>
            <person name="Gundlach H."/>
            <person name="Zhou S."/>
            <person name="Mudge J."/>
            <person name="Bharti A.K."/>
            <person name="Murray J.D."/>
            <person name="Naoumkina M.A."/>
            <person name="Rosen B."/>
            <person name="Silverstein K.A."/>
            <person name="Tang H."/>
            <person name="Rombauts S."/>
            <person name="Zhao P.X."/>
            <person name="Zhou P."/>
            <person name="Barbe V."/>
            <person name="Bardou P."/>
            <person name="Bechner M."/>
            <person name="Bellec A."/>
            <person name="Berger A."/>
            <person name="Berges H."/>
            <person name="Bidwell S."/>
            <person name="Bisseling T."/>
            <person name="Choisne N."/>
            <person name="Couloux A."/>
            <person name="Denny R."/>
            <person name="Deshpande S."/>
            <person name="Dai X."/>
            <person name="Doyle J.J."/>
            <person name="Dudez A.M."/>
            <person name="Farmer A.D."/>
            <person name="Fouteau S."/>
            <person name="Franken C."/>
            <person name="Gibelin C."/>
            <person name="Gish J."/>
            <person name="Goldstein S."/>
            <person name="Gonzalez A.J."/>
            <person name="Green P.J."/>
            <person name="Hallab A."/>
            <person name="Hartog M."/>
            <person name="Hua A."/>
            <person name="Humphray S.J."/>
            <person name="Jeong D.H."/>
            <person name="Jing Y."/>
            <person name="Jocker A."/>
            <person name="Kenton S.M."/>
            <person name="Kim D.J."/>
            <person name="Klee K."/>
            <person name="Lai H."/>
            <person name="Lang C."/>
            <person name="Lin S."/>
            <person name="Macmil S.L."/>
            <person name="Magdelenat G."/>
            <person name="Matthews L."/>
            <person name="McCorrison J."/>
            <person name="Monaghan E.L."/>
            <person name="Mun J.H."/>
            <person name="Najar F.Z."/>
            <person name="Nicholson C."/>
            <person name="Noirot C."/>
            <person name="O'Bleness M."/>
            <person name="Paule C.R."/>
            <person name="Poulain J."/>
            <person name="Prion F."/>
            <person name="Qin B."/>
            <person name="Qu C."/>
            <person name="Retzel E.F."/>
            <person name="Riddle C."/>
            <person name="Sallet E."/>
            <person name="Samain S."/>
            <person name="Samson N."/>
            <person name="Sanders I."/>
            <person name="Saurat O."/>
            <person name="Scarpelli C."/>
            <person name="Schiex T."/>
            <person name="Segurens B."/>
            <person name="Severin A.J."/>
            <person name="Sherrier D.J."/>
            <person name="Shi R."/>
            <person name="Sims S."/>
            <person name="Singer S.R."/>
            <person name="Sinharoy S."/>
            <person name="Sterck L."/>
            <person name="Viollet A."/>
            <person name="Wang B.B."/>
            <person name="Wang K."/>
            <person name="Wang M."/>
            <person name="Wang X."/>
            <person name="Warfsmann J."/>
            <person name="Weissenbach J."/>
            <person name="White D.D."/>
            <person name="White J.D."/>
            <person name="Wiley G.B."/>
            <person name="Wincker P."/>
            <person name="Xing Y."/>
            <person name="Yang L."/>
            <person name="Yao Z."/>
            <person name="Ying F."/>
            <person name="Zhai J."/>
            <person name="Zhou L."/>
            <person name="Zuber A."/>
            <person name="Denarie J."/>
            <person name="Dixon R.A."/>
            <person name="May G.D."/>
            <person name="Schwartz D.C."/>
            <person name="Rogers J."/>
            <person name="Quetier F."/>
            <person name="Town C.D."/>
            <person name="Roe B.A."/>
        </authorList>
    </citation>
    <scope>NUCLEOTIDE SEQUENCE [LARGE SCALE GENOMIC DNA]</scope>
    <source>
        <strain evidence="1">A17</strain>
        <strain evidence="2 3">cv. Jemalong A17</strain>
    </source>
</reference>
<dbReference type="AlphaFoldDB" id="G7IEA5"/>
<proteinExistence type="predicted"/>
<dbReference type="EnsemblPlants" id="AES62990">
    <property type="protein sequence ID" value="AES62990"/>
    <property type="gene ID" value="MTR_1g114550"/>
</dbReference>